<dbReference type="AlphaFoldDB" id="E1STW4"/>
<dbReference type="HOGENOM" id="CLU_139188_2_1_6"/>
<dbReference type="Proteomes" id="UP000006683">
    <property type="component" value="Chromosome"/>
</dbReference>
<dbReference type="PANTHER" id="PTHR37950">
    <property type="entry name" value="4-HYDROXYPHENYLACETATE CATABOLISM PROTEIN"/>
    <property type="match status" value="1"/>
</dbReference>
<dbReference type="RefSeq" id="WP_013346514.1">
    <property type="nucleotide sequence ID" value="NC_014541.1"/>
</dbReference>
<dbReference type="Pfam" id="PF02962">
    <property type="entry name" value="CHMI"/>
    <property type="match status" value="1"/>
</dbReference>
<proteinExistence type="predicted"/>
<dbReference type="PANTHER" id="PTHR37950:SF1">
    <property type="entry name" value="4-HYDROXYPHENYLACETATE CATABOLISM PROTEIN"/>
    <property type="match status" value="1"/>
</dbReference>
<dbReference type="GeneID" id="67183231"/>
<reference evidence="1 2" key="1">
    <citation type="journal article" date="2010" name="Stand. Genomic Sci.">
        <title>Complete genome sequence of Ferrimonas balearica type strain (PAT).</title>
        <authorList>
            <person name="Nolan M."/>
            <person name="Sikorski J."/>
            <person name="Davenport K."/>
            <person name="Lucas S."/>
            <person name="Glavina Del Rio T."/>
            <person name="Tice H."/>
            <person name="Cheng J."/>
            <person name="Goodwin L."/>
            <person name="Pitluck S."/>
            <person name="Liolios K."/>
            <person name="Ivanova N."/>
            <person name="Mavromatis K."/>
            <person name="Ovchinnikova G."/>
            <person name="Pati A."/>
            <person name="Chen A."/>
            <person name="Palaniappan K."/>
            <person name="Land M."/>
            <person name="Hauser L."/>
            <person name="Chang Y."/>
            <person name="Jeffries C."/>
            <person name="Tapia R."/>
            <person name="Brettin T."/>
            <person name="Detter J."/>
            <person name="Han C."/>
            <person name="Yasawong M."/>
            <person name="Rohde M."/>
            <person name="Tindall B."/>
            <person name="Goker M."/>
            <person name="Woyke T."/>
            <person name="Bristow J."/>
            <person name="Eisen J."/>
            <person name="Markowitz V."/>
            <person name="Hugenholtz P."/>
            <person name="Kyrpides N."/>
            <person name="Klenk H."/>
            <person name="Lapidus A."/>
        </authorList>
    </citation>
    <scope>NUCLEOTIDE SEQUENCE [LARGE SCALE GENOMIC DNA]</scope>
    <source>
        <strain evidence="2">DSM 9799 / CCM 4581 / KCTC 23876 / PAT</strain>
    </source>
</reference>
<evidence type="ECO:0000313" key="1">
    <source>
        <dbReference type="EMBL" id="ADN77208.1"/>
    </source>
</evidence>
<dbReference type="SUPFAM" id="SSF55331">
    <property type="entry name" value="Tautomerase/MIF"/>
    <property type="match status" value="1"/>
</dbReference>
<accession>E1STW4</accession>
<dbReference type="EMBL" id="CP002209">
    <property type="protein sequence ID" value="ADN77208.1"/>
    <property type="molecule type" value="Genomic_DNA"/>
</dbReference>
<organism evidence="1 2">
    <name type="scientific">Ferrimonas balearica (strain DSM 9799 / CCM 4581 / KCTC 23876 / PAT)</name>
    <dbReference type="NCBI Taxonomy" id="550540"/>
    <lineage>
        <taxon>Bacteria</taxon>
        <taxon>Pseudomonadati</taxon>
        <taxon>Pseudomonadota</taxon>
        <taxon>Gammaproteobacteria</taxon>
        <taxon>Alteromonadales</taxon>
        <taxon>Ferrimonadaceae</taxon>
        <taxon>Ferrimonas</taxon>
    </lineage>
</organism>
<dbReference type="CDD" id="cd00580">
    <property type="entry name" value="CHMI"/>
    <property type="match status" value="1"/>
</dbReference>
<dbReference type="KEGG" id="fbl:Fbal_3007"/>
<dbReference type="STRING" id="550540.Fbal_3007"/>
<keyword evidence="1" id="KW-0413">Isomerase</keyword>
<dbReference type="InterPro" id="IPR004220">
    <property type="entry name" value="5-COMe_2-OHmuconate_Isoase"/>
</dbReference>
<keyword evidence="2" id="KW-1185">Reference proteome</keyword>
<dbReference type="GO" id="GO:0008704">
    <property type="term" value="F:5-carboxymethyl-2-hydroxymuconate delta-isomerase activity"/>
    <property type="evidence" value="ECO:0007669"/>
    <property type="project" value="InterPro"/>
</dbReference>
<sequence length="113" mass="12130">MPHLVLEYNEYLINDDALPGILTELHNSALASGEFSAGAIKVRALPVRQALVGGEPAPFAHLTLAILPGRNDATKDALSERLLETLHSVLPPVAAASVEIAELNHYRKWTAAD</sequence>
<dbReference type="eggNOG" id="COG3232">
    <property type="taxonomic scope" value="Bacteria"/>
</dbReference>
<dbReference type="InterPro" id="IPR014347">
    <property type="entry name" value="Tautomerase/MIF_sf"/>
</dbReference>
<dbReference type="OrthoDB" id="9814215at2"/>
<evidence type="ECO:0000313" key="2">
    <source>
        <dbReference type="Proteomes" id="UP000006683"/>
    </source>
</evidence>
<gene>
    <name evidence="1" type="ordered locus">Fbal_3007</name>
</gene>
<name>E1STW4_FERBD</name>
<protein>
    <submittedName>
        <fullName evidence="1">5-carboxymethyl-2-hydroxymuconate isomerase</fullName>
    </submittedName>
</protein>
<dbReference type="Gene3D" id="3.30.429.10">
    <property type="entry name" value="Macrophage Migration Inhibitory Factor"/>
    <property type="match status" value="1"/>
</dbReference>